<dbReference type="Gene3D" id="3.50.30.30">
    <property type="match status" value="1"/>
</dbReference>
<evidence type="ECO:0000259" key="10">
    <source>
        <dbReference type="Pfam" id="PF00082"/>
    </source>
</evidence>
<dbReference type="Gene3D" id="3.40.50.200">
    <property type="entry name" value="Peptidase S8/S53 domain"/>
    <property type="match status" value="1"/>
</dbReference>
<keyword evidence="3 9" id="KW-0732">Signal</keyword>
<evidence type="ECO:0000256" key="7">
    <source>
        <dbReference type="PIRSR" id="PIRSR615500-1"/>
    </source>
</evidence>
<feature type="active site" description="Charge relay system" evidence="7 8">
    <location>
        <position position="490"/>
    </location>
</feature>
<dbReference type="Pfam" id="PF00082">
    <property type="entry name" value="Peptidase_S8"/>
    <property type="match status" value="1"/>
</dbReference>
<organism evidence="12 13">
    <name type="scientific">Brassica napus</name>
    <name type="common">Rape</name>
    <dbReference type="NCBI Taxonomy" id="3708"/>
    <lineage>
        <taxon>Eukaryota</taxon>
        <taxon>Viridiplantae</taxon>
        <taxon>Streptophyta</taxon>
        <taxon>Embryophyta</taxon>
        <taxon>Tracheophyta</taxon>
        <taxon>Spermatophyta</taxon>
        <taxon>Magnoliopsida</taxon>
        <taxon>eudicotyledons</taxon>
        <taxon>Gunneridae</taxon>
        <taxon>Pentapetalae</taxon>
        <taxon>rosids</taxon>
        <taxon>malvids</taxon>
        <taxon>Brassicales</taxon>
        <taxon>Brassicaceae</taxon>
        <taxon>Brassiceae</taxon>
        <taxon>Brassica</taxon>
    </lineage>
</organism>
<dbReference type="STRING" id="3708.A0A078HHN4"/>
<dbReference type="PROSITE" id="PS51892">
    <property type="entry name" value="SUBTILASE"/>
    <property type="match status" value="1"/>
</dbReference>
<dbReference type="Gene3D" id="3.30.70.80">
    <property type="entry name" value="Peptidase S8 propeptide/proteinase inhibitor I9"/>
    <property type="match status" value="1"/>
</dbReference>
<dbReference type="PRINTS" id="PR00723">
    <property type="entry name" value="SUBTILISIN"/>
</dbReference>
<dbReference type="InterPro" id="IPR015500">
    <property type="entry name" value="Peptidase_S8_subtilisin-rel"/>
</dbReference>
<dbReference type="PANTHER" id="PTHR10795">
    <property type="entry name" value="PROPROTEIN CONVERTASE SUBTILISIN/KEXIN"/>
    <property type="match status" value="1"/>
</dbReference>
<feature type="signal peptide" evidence="9">
    <location>
        <begin position="1"/>
        <end position="16"/>
    </location>
</feature>
<protein>
    <submittedName>
        <fullName evidence="12">BnaC07g01060D protein</fullName>
    </submittedName>
</protein>
<feature type="domain" description="Peptidase S8/S53" evidence="10">
    <location>
        <begin position="115"/>
        <end position="523"/>
    </location>
</feature>
<evidence type="ECO:0000256" key="9">
    <source>
        <dbReference type="SAM" id="SignalP"/>
    </source>
</evidence>
<keyword evidence="13" id="KW-1185">Reference proteome</keyword>
<dbReference type="Proteomes" id="UP000028999">
    <property type="component" value="Unassembled WGS sequence"/>
</dbReference>
<gene>
    <name evidence="12" type="primary">BnaC07g01060D</name>
    <name evidence="12" type="ORF">GSBRNA2T00063015001</name>
</gene>
<dbReference type="EMBL" id="LK032386">
    <property type="protein sequence ID" value="CDY36894.1"/>
    <property type="molecule type" value="Genomic_DNA"/>
</dbReference>
<dbReference type="InterPro" id="IPR045051">
    <property type="entry name" value="SBT"/>
</dbReference>
<dbReference type="OMA" id="ETIMGEQ"/>
<dbReference type="InterPro" id="IPR000209">
    <property type="entry name" value="Peptidase_S8/S53_dom"/>
</dbReference>
<evidence type="ECO:0000256" key="8">
    <source>
        <dbReference type="PROSITE-ProRule" id="PRU01240"/>
    </source>
</evidence>
<reference evidence="12 13" key="1">
    <citation type="journal article" date="2014" name="Science">
        <title>Plant genetics. Early allopolyploid evolution in the post-Neolithic Brassica napus oilseed genome.</title>
        <authorList>
            <person name="Chalhoub B."/>
            <person name="Denoeud F."/>
            <person name="Liu S."/>
            <person name="Parkin I.A."/>
            <person name="Tang H."/>
            <person name="Wang X."/>
            <person name="Chiquet J."/>
            <person name="Belcram H."/>
            <person name="Tong C."/>
            <person name="Samans B."/>
            <person name="Correa M."/>
            <person name="Da Silva C."/>
            <person name="Just J."/>
            <person name="Falentin C."/>
            <person name="Koh C.S."/>
            <person name="Le Clainche I."/>
            <person name="Bernard M."/>
            <person name="Bento P."/>
            <person name="Noel B."/>
            <person name="Labadie K."/>
            <person name="Alberti A."/>
            <person name="Charles M."/>
            <person name="Arnaud D."/>
            <person name="Guo H."/>
            <person name="Daviaud C."/>
            <person name="Alamery S."/>
            <person name="Jabbari K."/>
            <person name="Zhao M."/>
            <person name="Edger P.P."/>
            <person name="Chelaifa H."/>
            <person name="Tack D."/>
            <person name="Lassalle G."/>
            <person name="Mestiri I."/>
            <person name="Schnel N."/>
            <person name="Le Paslier M.C."/>
            <person name="Fan G."/>
            <person name="Renault V."/>
            <person name="Bayer P.E."/>
            <person name="Golicz A.A."/>
            <person name="Manoli S."/>
            <person name="Lee T.H."/>
            <person name="Thi V.H."/>
            <person name="Chalabi S."/>
            <person name="Hu Q."/>
            <person name="Fan C."/>
            <person name="Tollenaere R."/>
            <person name="Lu Y."/>
            <person name="Battail C."/>
            <person name="Shen J."/>
            <person name="Sidebottom C.H."/>
            <person name="Wang X."/>
            <person name="Canaguier A."/>
            <person name="Chauveau A."/>
            <person name="Berard A."/>
            <person name="Deniot G."/>
            <person name="Guan M."/>
            <person name="Liu Z."/>
            <person name="Sun F."/>
            <person name="Lim Y.P."/>
            <person name="Lyons E."/>
            <person name="Town C.D."/>
            <person name="Bancroft I."/>
            <person name="Wang X."/>
            <person name="Meng J."/>
            <person name="Ma J."/>
            <person name="Pires J.C."/>
            <person name="King G.J."/>
            <person name="Brunel D."/>
            <person name="Delourme R."/>
            <person name="Renard M."/>
            <person name="Aury J.M."/>
            <person name="Adams K.L."/>
            <person name="Batley J."/>
            <person name="Snowdon R.J."/>
            <person name="Tost J."/>
            <person name="Edwards D."/>
            <person name="Zhou Y."/>
            <person name="Hua W."/>
            <person name="Sharpe A.G."/>
            <person name="Paterson A.H."/>
            <person name="Guan C."/>
            <person name="Wincker P."/>
        </authorList>
    </citation>
    <scope>NUCLEOTIDE SEQUENCE [LARGE SCALE GENOMIC DNA]</scope>
    <source>
        <strain evidence="13">cv. Darmor-bzh</strain>
    </source>
</reference>
<feature type="chain" id="PRO_5001737071" evidence="9">
    <location>
        <begin position="17"/>
        <end position="539"/>
    </location>
</feature>
<dbReference type="InterPro" id="IPR010259">
    <property type="entry name" value="S8pro/Inhibitor_I9"/>
</dbReference>
<dbReference type="GO" id="GO:0004252">
    <property type="term" value="F:serine-type endopeptidase activity"/>
    <property type="evidence" value="ECO:0000318"/>
    <property type="project" value="GO_Central"/>
</dbReference>
<dbReference type="Pfam" id="PF05922">
    <property type="entry name" value="Inhibitor_I9"/>
    <property type="match status" value="1"/>
</dbReference>
<keyword evidence="2 8" id="KW-0645">Protease</keyword>
<dbReference type="PaxDb" id="3708-A0A078HHN4"/>
<name>A0A078HHN4_BRANA</name>
<evidence type="ECO:0000256" key="4">
    <source>
        <dbReference type="ARBA" id="ARBA00022801"/>
    </source>
</evidence>
<feature type="active site" description="Charge relay system" evidence="7 8">
    <location>
        <position position="124"/>
    </location>
</feature>
<keyword evidence="5 8" id="KW-0720">Serine protease</keyword>
<dbReference type="CDD" id="cd02120">
    <property type="entry name" value="PA_subtilisin_like"/>
    <property type="match status" value="1"/>
</dbReference>
<dbReference type="GO" id="GO:0006508">
    <property type="term" value="P:proteolysis"/>
    <property type="evidence" value="ECO:0007669"/>
    <property type="project" value="UniProtKB-KW"/>
</dbReference>
<keyword evidence="4 8" id="KW-0378">Hydrolase</keyword>
<dbReference type="PROSITE" id="PS00138">
    <property type="entry name" value="SUBTILASE_SER"/>
    <property type="match status" value="1"/>
</dbReference>
<feature type="active site" description="Charge relay system" evidence="7 8">
    <location>
        <position position="155"/>
    </location>
</feature>
<dbReference type="SUPFAM" id="SSF52743">
    <property type="entry name" value="Subtilisin-like"/>
    <property type="match status" value="1"/>
</dbReference>
<evidence type="ECO:0000256" key="1">
    <source>
        <dbReference type="ARBA" id="ARBA00011073"/>
    </source>
</evidence>
<dbReference type="FunFam" id="3.50.30.30:FF:000005">
    <property type="entry name" value="subtilisin-like protease SBT1.5"/>
    <property type="match status" value="1"/>
</dbReference>
<dbReference type="AlphaFoldDB" id="A0A078HHN4"/>
<dbReference type="Gramene" id="CDY36894">
    <property type="protein sequence ID" value="CDY36894"/>
    <property type="gene ID" value="GSBRNA2T00063015001"/>
</dbReference>
<comment type="similarity">
    <text evidence="1 8">Belongs to the peptidase S8 family.</text>
</comment>
<accession>A0A078HHN4</accession>
<sequence>MFILTFVFSLVHIVYLGEKQHDDPEFVTESHHQMLCSLLGSKEDAHGSMVYSYRHGFSGFSAKLTKSQAKKIANLPEVVHVIPDSFYKMKTTRTWDYLGLSASSPKNLLNETNMGEQIIIGIIDTGVWPESEEANKSFNSKESLDFISPRDLNGHGTHVATIAAGSYVQDISYKGLAGGVVRGGAPRARIAMYKGCWYLDDLDITTCSSADILKAMDEAIHDGVDVLSLSLGSVVPLHGETDIRDGISTGAFHAVLKGITVVCAGGNSGPEAQTVTNTAPWIVTVSATTLDRSFPTPITLGNNKVILGQAMYTGPELGFTSLVYPEDPGNSNETFSGTCEDLSLNSNATMVGKVVLCFTTSSSSGSVSSAAGSVKKAGGLGVIIARHPGSDLEPCLDDFPCVSVDYELGTNILLYIRSTGSPVLKIQPSTTLVGQPVGTKVATFSSRGPNSIAPAILKPDIAAPGASILAATTTNTTLNNGGFIMLSGTSMAAPVISGVVALLKALHPDWSPAAIRSAIVTTEQIHLDSRLMQKGGLGN</sequence>
<evidence type="ECO:0000259" key="11">
    <source>
        <dbReference type="Pfam" id="PF05922"/>
    </source>
</evidence>
<evidence type="ECO:0000313" key="13">
    <source>
        <dbReference type="Proteomes" id="UP000028999"/>
    </source>
</evidence>
<keyword evidence="6" id="KW-0325">Glycoprotein</keyword>
<evidence type="ECO:0000313" key="12">
    <source>
        <dbReference type="EMBL" id="CDY36894.1"/>
    </source>
</evidence>
<feature type="domain" description="Inhibitor I9" evidence="11">
    <location>
        <begin position="11"/>
        <end position="89"/>
    </location>
</feature>
<evidence type="ECO:0000256" key="2">
    <source>
        <dbReference type="ARBA" id="ARBA00022670"/>
    </source>
</evidence>
<evidence type="ECO:0000256" key="6">
    <source>
        <dbReference type="ARBA" id="ARBA00023180"/>
    </source>
</evidence>
<dbReference type="GO" id="GO:0005576">
    <property type="term" value="C:extracellular region"/>
    <property type="evidence" value="ECO:0000318"/>
    <property type="project" value="GO_Central"/>
</dbReference>
<dbReference type="FunFam" id="3.30.70.80:FF:000002">
    <property type="entry name" value="Subtilisin-like protease SBT5.3"/>
    <property type="match status" value="1"/>
</dbReference>
<proteinExistence type="inferred from homology"/>
<evidence type="ECO:0000256" key="3">
    <source>
        <dbReference type="ARBA" id="ARBA00022729"/>
    </source>
</evidence>
<dbReference type="InterPro" id="IPR036852">
    <property type="entry name" value="Peptidase_S8/S53_dom_sf"/>
</dbReference>
<dbReference type="InterPro" id="IPR037045">
    <property type="entry name" value="S8pro/Inhibitor_I9_sf"/>
</dbReference>
<dbReference type="InterPro" id="IPR023828">
    <property type="entry name" value="Peptidase_S8_Ser-AS"/>
</dbReference>
<evidence type="ECO:0000256" key="5">
    <source>
        <dbReference type="ARBA" id="ARBA00022825"/>
    </source>
</evidence>